<dbReference type="PANTHER" id="PTHR10559:SF18">
    <property type="entry name" value="TRANSCOBALAMIN II"/>
    <property type="match status" value="1"/>
</dbReference>
<feature type="compositionally biased region" description="Basic and acidic residues" evidence="6">
    <location>
        <begin position="710"/>
        <end position="735"/>
    </location>
</feature>
<keyword evidence="7" id="KW-0472">Membrane</keyword>
<evidence type="ECO:0000256" key="3">
    <source>
        <dbReference type="ARBA" id="ARBA00022525"/>
    </source>
</evidence>
<feature type="transmembrane region" description="Helical" evidence="7">
    <location>
        <begin position="749"/>
        <end position="769"/>
    </location>
</feature>
<evidence type="ECO:0000256" key="5">
    <source>
        <dbReference type="ARBA" id="ARBA00023088"/>
    </source>
</evidence>
<sequence length="778" mass="85719">MGRDFRMLNKLRLSLLSFLLVFTVFFGTLQPSAQAEEVVKDETISVVGNSETLLEETTFSYEENMTALDVLIDAVGEENIEFEDTDFGKMIIGINGVKPAEDESFYWAIFINGIASPVGAESYIVQPGDSISYRYIDYMEAADSATLNVINGDDIQEFYPSTFIDNPTALDLLNLLVGKDNVGVTYYGEDAFVNSINGVATEGNSYWAFYINDEMASTGLNGHTLKNGDKITLNYETWEEESPENPEEQPETEEPTKAFDSVEFNKAVNSASQYILSNKVEDWQAVALNKAGKSLPASYSSNLKSLILEKDGMFSKITDYERLTLGILAAGKDPRNFEGHNLVESIYNGNVTKQGLNGVAYALIALDSANFQVPKTAKWTREKLIAELLKNQHDDGGWSWSLNPPSDSDTTAMVLTALAPYKNQADVSLAIEKAVNYLKEQYQGSTVDNSSTAATIVIALSALGIDSHSEEFTKNENSLIEFLLTFQNKDGGFDWQGGEESDSFSSDQGYRGIVAYQLFLADKGSLYTLPLNTNKVEDGNLLVKDHSDLVIKASNVYKVKKDAKTFTLTNELLKGLPQNSSIEVSNGKVNATVPVALLLTNSDVIFSFGEVSEAVKNTSDLVSDLYDFTITSEGKTISDFGNHVVNLGFDLTNFNGDWDQLRIYHVDENGNKLEEMKTTYDAKTNQVFASVGHFSIYGVFELQKNSIKEPVVKEDNSSEQKGEVQQDQVQQKEKTSSNGNRLPNTATPLFNLIALGGALMLIGAGGTIYSRRRQTNKI</sequence>
<evidence type="ECO:0000259" key="8">
    <source>
        <dbReference type="Pfam" id="PF00746"/>
    </source>
</evidence>
<keyword evidence="11" id="KW-1185">Reference proteome</keyword>
<dbReference type="GO" id="GO:0015889">
    <property type="term" value="P:cobalamin transport"/>
    <property type="evidence" value="ECO:0007669"/>
    <property type="project" value="TreeGrafter"/>
</dbReference>
<protein>
    <submittedName>
        <fullName evidence="10">DUF4430 domain-containing protein</fullName>
    </submittedName>
</protein>
<evidence type="ECO:0000256" key="6">
    <source>
        <dbReference type="SAM" id="MobiDB-lite"/>
    </source>
</evidence>
<keyword evidence="7" id="KW-0812">Transmembrane</keyword>
<dbReference type="CDD" id="cd00688">
    <property type="entry name" value="ISOPREN_C2_like"/>
    <property type="match status" value="1"/>
</dbReference>
<proteinExistence type="predicted"/>
<evidence type="ECO:0000256" key="2">
    <source>
        <dbReference type="ARBA" id="ARBA00022512"/>
    </source>
</evidence>
<name>A0A5C6W0D3_9BACI</name>
<feature type="region of interest" description="Disordered" evidence="6">
    <location>
        <begin position="710"/>
        <end position="743"/>
    </location>
</feature>
<feature type="domain" description="Transcobalamin-like C-terminal" evidence="9">
    <location>
        <begin position="66"/>
        <end position="135"/>
    </location>
</feature>
<accession>A0A5C6W0D3</accession>
<dbReference type="GO" id="GO:0031419">
    <property type="term" value="F:cobalamin binding"/>
    <property type="evidence" value="ECO:0007669"/>
    <property type="project" value="TreeGrafter"/>
</dbReference>
<reference evidence="10 11" key="1">
    <citation type="journal article" date="2005" name="Int. J. Syst. Evol. Microbiol.">
        <title>Bacillus litoralis sp. nov., isolated from a tidal flat of the Yellow Sea in Korea.</title>
        <authorList>
            <person name="Yoon J.H."/>
            <person name="Oh T.K."/>
        </authorList>
    </citation>
    <scope>NUCLEOTIDE SEQUENCE [LARGE SCALE GENOMIC DNA]</scope>
    <source>
        <strain evidence="10 11">SW-211</strain>
    </source>
</reference>
<dbReference type="EMBL" id="VOQF01000005">
    <property type="protein sequence ID" value="TXC91113.1"/>
    <property type="molecule type" value="Genomic_DNA"/>
</dbReference>
<dbReference type="Proteomes" id="UP000321363">
    <property type="component" value="Unassembled WGS sequence"/>
</dbReference>
<keyword evidence="4" id="KW-0732">Signal</keyword>
<keyword evidence="7" id="KW-1133">Transmembrane helix</keyword>
<evidence type="ECO:0000256" key="4">
    <source>
        <dbReference type="ARBA" id="ARBA00022729"/>
    </source>
</evidence>
<dbReference type="InterPro" id="IPR008930">
    <property type="entry name" value="Terpenoid_cyclase/PrenylTrfase"/>
</dbReference>
<feature type="domain" description="Gram-positive cocci surface proteins LPxTG" evidence="8">
    <location>
        <begin position="735"/>
        <end position="776"/>
    </location>
</feature>
<evidence type="ECO:0000256" key="1">
    <source>
        <dbReference type="ARBA" id="ARBA00004168"/>
    </source>
</evidence>
<dbReference type="Pfam" id="PF00746">
    <property type="entry name" value="Gram_pos_anchor"/>
    <property type="match status" value="1"/>
</dbReference>
<dbReference type="AlphaFoldDB" id="A0A5C6W0D3"/>
<dbReference type="InterPro" id="IPR027954">
    <property type="entry name" value="Transcobalamin-like_C"/>
</dbReference>
<dbReference type="Pfam" id="PF14478">
    <property type="entry name" value="DUF4430"/>
    <property type="match status" value="2"/>
</dbReference>
<dbReference type="SUPFAM" id="SSF48239">
    <property type="entry name" value="Terpenoid cyclases/Protein prenyltransferases"/>
    <property type="match status" value="1"/>
</dbReference>
<dbReference type="GO" id="GO:0005615">
    <property type="term" value="C:extracellular space"/>
    <property type="evidence" value="ECO:0007669"/>
    <property type="project" value="TreeGrafter"/>
</dbReference>
<organism evidence="10 11">
    <name type="scientific">Metabacillus litoralis</name>
    <dbReference type="NCBI Taxonomy" id="152268"/>
    <lineage>
        <taxon>Bacteria</taxon>
        <taxon>Bacillati</taxon>
        <taxon>Bacillota</taxon>
        <taxon>Bacilli</taxon>
        <taxon>Bacillales</taxon>
        <taxon>Bacillaceae</taxon>
        <taxon>Metabacillus</taxon>
    </lineage>
</organism>
<dbReference type="InterPro" id="IPR051588">
    <property type="entry name" value="Cobalamin_Transport"/>
</dbReference>
<keyword evidence="2" id="KW-0134">Cell wall</keyword>
<dbReference type="InterPro" id="IPR010916">
    <property type="entry name" value="TonB_box_CS"/>
</dbReference>
<keyword evidence="3" id="KW-0964">Secreted</keyword>
<dbReference type="PANTHER" id="PTHR10559">
    <property type="entry name" value="TRANSCOBALAMIN-1/GASTRIC INTRINSIC FACTOR"/>
    <property type="match status" value="1"/>
</dbReference>
<keyword evidence="5" id="KW-0572">Peptidoglycan-anchor</keyword>
<dbReference type="InterPro" id="IPR019931">
    <property type="entry name" value="LPXTG_anchor"/>
</dbReference>
<gene>
    <name evidence="10" type="ORF">FS935_09435</name>
</gene>
<dbReference type="Gene3D" id="1.50.10.20">
    <property type="match status" value="1"/>
</dbReference>
<evidence type="ECO:0000313" key="11">
    <source>
        <dbReference type="Proteomes" id="UP000321363"/>
    </source>
</evidence>
<comment type="caution">
    <text evidence="10">The sequence shown here is derived from an EMBL/GenBank/DDBJ whole genome shotgun (WGS) entry which is preliminary data.</text>
</comment>
<evidence type="ECO:0000259" key="9">
    <source>
        <dbReference type="Pfam" id="PF14478"/>
    </source>
</evidence>
<evidence type="ECO:0000313" key="10">
    <source>
        <dbReference type="EMBL" id="TXC91113.1"/>
    </source>
</evidence>
<dbReference type="PROSITE" id="PS00430">
    <property type="entry name" value="TONB_DEPENDENT_REC_1"/>
    <property type="match status" value="1"/>
</dbReference>
<dbReference type="Gene3D" id="2.170.130.30">
    <property type="match status" value="2"/>
</dbReference>
<feature type="domain" description="Transcobalamin-like C-terminal" evidence="9">
    <location>
        <begin position="168"/>
        <end position="236"/>
    </location>
</feature>
<evidence type="ECO:0000256" key="7">
    <source>
        <dbReference type="SAM" id="Phobius"/>
    </source>
</evidence>
<comment type="subcellular location">
    <subcellularLocation>
        <location evidence="1">Secreted</location>
        <location evidence="1">Cell wall</location>
        <topology evidence="1">Peptidoglycan-anchor</topology>
    </subcellularLocation>
</comment>